<dbReference type="SUPFAM" id="SSF55729">
    <property type="entry name" value="Acyl-CoA N-acyltransferases (Nat)"/>
    <property type="match status" value="1"/>
</dbReference>
<evidence type="ECO:0000256" key="1">
    <source>
        <dbReference type="ARBA" id="ARBA00009161"/>
    </source>
</evidence>
<feature type="region of interest" description="Disordered" evidence="6">
    <location>
        <begin position="1"/>
        <end position="143"/>
    </location>
</feature>
<dbReference type="InterPro" id="IPR017907">
    <property type="entry name" value="Znf_RING_CS"/>
</dbReference>
<keyword evidence="3 5" id="KW-0863">Zinc-finger</keyword>
<dbReference type="Gene3D" id="3.30.40.10">
    <property type="entry name" value="Zinc/RING finger domain, C3HC4 (zinc finger)"/>
    <property type="match status" value="1"/>
</dbReference>
<evidence type="ECO:0000256" key="3">
    <source>
        <dbReference type="ARBA" id="ARBA00022771"/>
    </source>
</evidence>
<sequence length="528" mass="60318">MLDNDKHKEQTNQNNGVVPVFQKKRKGRDREGLRRKKPNVESITSNKDDHSDEDEDETEDIRSMRDYLISQQKKQTRLVPDVSSDHYNKKDDQNLSTSKDINVEYSANLNVHGDDMNTSTVTIPNESSNDEDSIGSKKGTLSSDLFQSQNEYSKFLPKKEPISKKAQSGPVRPSPSSAAIRTITVIDYQPDVCKDYKLTGFCGYGDTCKFLHMREDYKAGWQLDQEWNEAQSKFRKGIRNVDGVPKNEKEEEIPFVCLICKKDYKNPIVTICRHHFCESCAVEQYRKSPTCVQCGADTKGLFSIDKQMNLLLKKKNQEKDKNDQPKEIDKFQPISKENLVGNDKVTQEEQDKKFGQPNFSDTTSVASVASNKPSSRYSLVELSNDNINSFKRLNQVVLNTNYSETFYKSILKDNELSRVALFENKVVGGLSCIKNKDEILYIATFSVLAPYRNLGIGSALLDFANRSARRLAYNAITLHVRCSNEDSVNWYTRRGFNIIERVPKLYKRFGDGDSDAFLMRHDLNSQTN</sequence>
<dbReference type="Proteomes" id="UP000016088">
    <property type="component" value="Unassembled WGS sequence"/>
</dbReference>
<feature type="compositionally biased region" description="Polar residues" evidence="6">
    <location>
        <begin position="94"/>
        <end position="109"/>
    </location>
</feature>
<dbReference type="OrthoDB" id="25761at2759"/>
<dbReference type="GO" id="GO:0034247">
    <property type="term" value="P:snoRNA splicing"/>
    <property type="evidence" value="ECO:0007669"/>
    <property type="project" value="TreeGrafter"/>
</dbReference>
<dbReference type="GO" id="GO:0005684">
    <property type="term" value="C:U2-type spliceosomal complex"/>
    <property type="evidence" value="ECO:0007669"/>
    <property type="project" value="TreeGrafter"/>
</dbReference>
<dbReference type="PANTHER" id="PTHR12930:SF0">
    <property type="entry name" value="RING FINGER PROTEIN 113B"/>
    <property type="match status" value="1"/>
</dbReference>
<dbReference type="PROSITE" id="PS50103">
    <property type="entry name" value="ZF_C3H1"/>
    <property type="match status" value="1"/>
</dbReference>
<evidence type="ECO:0000259" key="8">
    <source>
        <dbReference type="PROSITE" id="PS50103"/>
    </source>
</evidence>
<dbReference type="eggNOG" id="KOG3138">
    <property type="taxonomic scope" value="Eukaryota"/>
</dbReference>
<feature type="domain" description="C3H1-type" evidence="8">
    <location>
        <begin position="187"/>
        <end position="215"/>
    </location>
</feature>
<dbReference type="Pfam" id="PF00583">
    <property type="entry name" value="Acetyltransf_1"/>
    <property type="match status" value="1"/>
</dbReference>
<dbReference type="SMART" id="SM00356">
    <property type="entry name" value="ZnF_C3H1"/>
    <property type="match status" value="1"/>
</dbReference>
<dbReference type="AlphaFoldDB" id="S9PTK1"/>
<dbReference type="VEuPathDB" id="FungiDB:SOCG_00229"/>
<dbReference type="InterPro" id="IPR001841">
    <property type="entry name" value="Znf_RING"/>
</dbReference>
<feature type="compositionally biased region" description="Polar residues" evidence="6">
    <location>
        <begin position="357"/>
        <end position="366"/>
    </location>
</feature>
<dbReference type="SUPFAM" id="SSF90229">
    <property type="entry name" value="CCCH zinc finger"/>
    <property type="match status" value="1"/>
</dbReference>
<evidence type="ECO:0000256" key="4">
    <source>
        <dbReference type="ARBA" id="ARBA00022833"/>
    </source>
</evidence>
<feature type="zinc finger region" description="C3H1-type" evidence="5">
    <location>
        <begin position="187"/>
        <end position="215"/>
    </location>
</feature>
<evidence type="ECO:0000259" key="7">
    <source>
        <dbReference type="PROSITE" id="PS50089"/>
    </source>
</evidence>
<feature type="compositionally biased region" description="Basic residues" evidence="6">
    <location>
        <begin position="22"/>
        <end position="37"/>
    </location>
</feature>
<dbReference type="InterPro" id="IPR036855">
    <property type="entry name" value="Znf_CCCH_sf"/>
</dbReference>
<dbReference type="Gene3D" id="3.40.630.30">
    <property type="match status" value="1"/>
</dbReference>
<gene>
    <name evidence="10" type="ORF">SOCG_00229</name>
</gene>
<evidence type="ECO:0000256" key="6">
    <source>
        <dbReference type="SAM" id="MobiDB-lite"/>
    </source>
</evidence>
<dbReference type="eggNOG" id="KOG1813">
    <property type="taxonomic scope" value="Eukaryota"/>
</dbReference>
<keyword evidence="2 5" id="KW-0479">Metal-binding</keyword>
<dbReference type="GeneID" id="25029213"/>
<keyword evidence="4 5" id="KW-0862">Zinc</keyword>
<evidence type="ECO:0000256" key="5">
    <source>
        <dbReference type="PROSITE-ProRule" id="PRU00723"/>
    </source>
</evidence>
<dbReference type="InterPro" id="IPR000182">
    <property type="entry name" value="GNAT_dom"/>
</dbReference>
<dbReference type="GO" id="GO:0016747">
    <property type="term" value="F:acyltransferase activity, transferring groups other than amino-acyl groups"/>
    <property type="evidence" value="ECO:0007669"/>
    <property type="project" value="InterPro"/>
</dbReference>
<dbReference type="PANTHER" id="PTHR12930">
    <property type="entry name" value="ZINC FINGER PROTEIN 183"/>
    <property type="match status" value="1"/>
</dbReference>
<evidence type="ECO:0000259" key="9">
    <source>
        <dbReference type="PROSITE" id="PS51186"/>
    </source>
</evidence>
<dbReference type="InterPro" id="IPR000571">
    <property type="entry name" value="Znf_CCCH"/>
</dbReference>
<dbReference type="PROSITE" id="PS51186">
    <property type="entry name" value="GNAT"/>
    <property type="match status" value="1"/>
</dbReference>
<evidence type="ECO:0000313" key="11">
    <source>
        <dbReference type="Proteomes" id="UP000016088"/>
    </source>
</evidence>
<feature type="region of interest" description="Disordered" evidence="6">
    <location>
        <begin position="156"/>
        <end position="176"/>
    </location>
</feature>
<feature type="region of interest" description="Disordered" evidence="6">
    <location>
        <begin position="347"/>
        <end position="366"/>
    </location>
</feature>
<keyword evidence="11" id="KW-1185">Reference proteome</keyword>
<organism evidence="10 11">
    <name type="scientific">Schizosaccharomyces octosporus (strain yFS286)</name>
    <name type="common">Fission yeast</name>
    <name type="synonym">Octosporomyces octosporus</name>
    <dbReference type="NCBI Taxonomy" id="483514"/>
    <lineage>
        <taxon>Eukaryota</taxon>
        <taxon>Fungi</taxon>
        <taxon>Dikarya</taxon>
        <taxon>Ascomycota</taxon>
        <taxon>Taphrinomycotina</taxon>
        <taxon>Schizosaccharomycetes</taxon>
        <taxon>Schizosaccharomycetales</taxon>
        <taxon>Schizosaccharomycetaceae</taxon>
        <taxon>Schizosaccharomyces</taxon>
    </lineage>
</organism>
<feature type="domain" description="RING-type" evidence="7">
    <location>
        <begin position="257"/>
        <end position="294"/>
    </location>
</feature>
<dbReference type="InterPro" id="IPR016181">
    <property type="entry name" value="Acyl_CoA_acyltransferase"/>
</dbReference>
<accession>S9PTK1</accession>
<dbReference type="CDD" id="cd04301">
    <property type="entry name" value="NAT_SF"/>
    <property type="match status" value="1"/>
</dbReference>
<dbReference type="RefSeq" id="XP_013018103.1">
    <property type="nucleotide sequence ID" value="XM_013162649.1"/>
</dbReference>
<reference evidence="10 11" key="1">
    <citation type="journal article" date="2011" name="Science">
        <title>Comparative functional genomics of the fission yeasts.</title>
        <authorList>
            <person name="Rhind N."/>
            <person name="Chen Z."/>
            <person name="Yassour M."/>
            <person name="Thompson D.A."/>
            <person name="Haas B.J."/>
            <person name="Habib N."/>
            <person name="Wapinski I."/>
            <person name="Roy S."/>
            <person name="Lin M.F."/>
            <person name="Heiman D.I."/>
            <person name="Young S.K."/>
            <person name="Furuya K."/>
            <person name="Guo Y."/>
            <person name="Pidoux A."/>
            <person name="Chen H.M."/>
            <person name="Robbertse B."/>
            <person name="Goldberg J.M."/>
            <person name="Aoki K."/>
            <person name="Bayne E.H."/>
            <person name="Berlin A.M."/>
            <person name="Desjardins C.A."/>
            <person name="Dobbs E."/>
            <person name="Dukaj L."/>
            <person name="Fan L."/>
            <person name="FitzGerald M.G."/>
            <person name="French C."/>
            <person name="Gujja S."/>
            <person name="Hansen K."/>
            <person name="Keifenheim D."/>
            <person name="Levin J.Z."/>
            <person name="Mosher R.A."/>
            <person name="Mueller C.A."/>
            <person name="Pfiffner J."/>
            <person name="Priest M."/>
            <person name="Russ C."/>
            <person name="Smialowska A."/>
            <person name="Swoboda P."/>
            <person name="Sykes S.M."/>
            <person name="Vaughn M."/>
            <person name="Vengrova S."/>
            <person name="Yoder R."/>
            <person name="Zeng Q."/>
            <person name="Allshire R."/>
            <person name="Baulcombe D."/>
            <person name="Birren B.W."/>
            <person name="Brown W."/>
            <person name="Ekwall K."/>
            <person name="Kellis M."/>
            <person name="Leatherwood J."/>
            <person name="Levin H."/>
            <person name="Margalit H."/>
            <person name="Martienssen R."/>
            <person name="Nieduszynski C.A."/>
            <person name="Spatafora J.W."/>
            <person name="Friedman N."/>
            <person name="Dalgaard J.Z."/>
            <person name="Baumann P."/>
            <person name="Niki H."/>
            <person name="Regev A."/>
            <person name="Nusbaum C."/>
        </authorList>
    </citation>
    <scope>NUCLEOTIDE SEQUENCE [LARGE SCALE GENOMIC DNA]</scope>
    <source>
        <strain evidence="11">yFS286</strain>
    </source>
</reference>
<feature type="compositionally biased region" description="Basic and acidic residues" evidence="6">
    <location>
        <begin position="83"/>
        <end position="93"/>
    </location>
</feature>
<evidence type="ECO:0000313" key="10">
    <source>
        <dbReference type="EMBL" id="EPX72466.1"/>
    </source>
</evidence>
<dbReference type="InterPro" id="IPR039971">
    <property type="entry name" value="CWC24-like"/>
</dbReference>
<dbReference type="Pfam" id="PF00642">
    <property type="entry name" value="zf-CCCH"/>
    <property type="match status" value="1"/>
</dbReference>
<comment type="similarity">
    <text evidence="1">Belongs to the CWC24 family.</text>
</comment>
<dbReference type="EMBL" id="KE503207">
    <property type="protein sequence ID" value="EPX72466.1"/>
    <property type="molecule type" value="Genomic_DNA"/>
</dbReference>
<dbReference type="GO" id="GO:0008270">
    <property type="term" value="F:zinc ion binding"/>
    <property type="evidence" value="ECO:0007669"/>
    <property type="project" value="UniProtKB-KW"/>
</dbReference>
<dbReference type="InterPro" id="IPR013083">
    <property type="entry name" value="Znf_RING/FYVE/PHD"/>
</dbReference>
<dbReference type="PROSITE" id="PS00518">
    <property type="entry name" value="ZF_RING_1"/>
    <property type="match status" value="1"/>
</dbReference>
<feature type="domain" description="N-acetyltransferase" evidence="9">
    <location>
        <begin position="377"/>
        <end position="524"/>
    </location>
</feature>
<feature type="compositionally biased region" description="Basic and acidic residues" evidence="6">
    <location>
        <begin position="1"/>
        <end position="10"/>
    </location>
</feature>
<dbReference type="SUPFAM" id="SSF57850">
    <property type="entry name" value="RING/U-box"/>
    <property type="match status" value="1"/>
</dbReference>
<dbReference type="HOGENOM" id="CLU_572605_0_0_1"/>
<dbReference type="OMA" id="TCKFLHM"/>
<proteinExistence type="inferred from homology"/>
<name>S9PTK1_SCHOY</name>
<feature type="compositionally biased region" description="Polar residues" evidence="6">
    <location>
        <begin position="116"/>
        <end position="127"/>
    </location>
</feature>
<evidence type="ECO:0000256" key="2">
    <source>
        <dbReference type="ARBA" id="ARBA00022723"/>
    </source>
</evidence>
<protein>
    <submittedName>
        <fullName evidence="10">Zf-C3HC4 type /GCN5-like N acetyltransferase fusion protein</fullName>
    </submittedName>
</protein>
<dbReference type="PROSITE" id="PS50089">
    <property type="entry name" value="ZF_RING_2"/>
    <property type="match status" value="1"/>
</dbReference>
<dbReference type="CDD" id="cd16539">
    <property type="entry name" value="RING-HC_RNF113A_B"/>
    <property type="match status" value="1"/>
</dbReference>